<reference evidence="13 14" key="1">
    <citation type="submission" date="2016-06" db="EMBL/GenBank/DDBJ databases">
        <title>Evolution of pathogenesis and genome organization in the Tremellales.</title>
        <authorList>
            <person name="Cuomo C."/>
            <person name="Litvintseva A."/>
            <person name="Heitman J."/>
            <person name="Chen Y."/>
            <person name="Sun S."/>
            <person name="Springer D."/>
            <person name="Dromer F."/>
            <person name="Young S."/>
            <person name="Zeng Q."/>
            <person name="Chapman S."/>
            <person name="Gujja S."/>
            <person name="Saif S."/>
            <person name="Birren B."/>
        </authorList>
    </citation>
    <scope>NUCLEOTIDE SEQUENCE [LARGE SCALE GENOMIC DNA]</scope>
    <source>
        <strain evidence="13 14">CBS 7118</strain>
    </source>
</reference>
<dbReference type="GO" id="GO:0160107">
    <property type="term" value="F:tRNA (adenine(58)-N1)-methyltransferase activity"/>
    <property type="evidence" value="ECO:0007669"/>
    <property type="project" value="UniProtKB-EC"/>
</dbReference>
<evidence type="ECO:0000256" key="2">
    <source>
        <dbReference type="ARBA" id="ARBA00012796"/>
    </source>
</evidence>
<dbReference type="PIRSF" id="PIRSF017269">
    <property type="entry name" value="GCD14"/>
    <property type="match status" value="1"/>
</dbReference>
<evidence type="ECO:0000256" key="6">
    <source>
        <dbReference type="ARBA" id="ARBA00022691"/>
    </source>
</evidence>
<dbReference type="PROSITE" id="PS51620">
    <property type="entry name" value="SAM_TRM61"/>
    <property type="match status" value="1"/>
</dbReference>
<feature type="region of interest" description="Disordered" evidence="11">
    <location>
        <begin position="286"/>
        <end position="311"/>
    </location>
</feature>
<keyword evidence="5 9" id="KW-0808">Transferase</keyword>
<comment type="caution">
    <text evidence="13">The sequence shown here is derived from an EMBL/GenBank/DDBJ whole genome shotgun (WGS) entry which is preliminary data.</text>
</comment>
<feature type="binding site" evidence="10">
    <location>
        <position position="140"/>
    </location>
    <ligand>
        <name>S-adenosyl-L-methionine</name>
        <dbReference type="ChEBI" id="CHEBI:59789"/>
    </ligand>
</feature>
<gene>
    <name evidence="13" type="ORF">L198_07085</name>
</gene>
<feature type="binding site" evidence="10">
    <location>
        <position position="185"/>
    </location>
    <ligand>
        <name>S-adenosyl-L-methionine</name>
        <dbReference type="ChEBI" id="CHEBI:59789"/>
    </ligand>
</feature>
<comment type="similarity">
    <text evidence="9">Belongs to the class I-like SAM-binding methyltransferase superfamily. TRM61 family.</text>
</comment>
<dbReference type="EMBL" id="AWGH01000029">
    <property type="protein sequence ID" value="ODN87083.1"/>
    <property type="molecule type" value="Genomic_DNA"/>
</dbReference>
<evidence type="ECO:0000256" key="8">
    <source>
        <dbReference type="ARBA" id="ARBA00023242"/>
    </source>
</evidence>
<feature type="domain" description="tRNA (adenine(58)-N(1))-methyltransferase catalytic subunit TRM61 C-terminal" evidence="12">
    <location>
        <begin position="69"/>
        <end position="364"/>
    </location>
</feature>
<dbReference type="GeneID" id="30196296"/>
<dbReference type="InterPro" id="IPR049470">
    <property type="entry name" value="TRM61_C"/>
</dbReference>
<evidence type="ECO:0000256" key="3">
    <source>
        <dbReference type="ARBA" id="ARBA00015963"/>
    </source>
</evidence>
<dbReference type="InterPro" id="IPR029063">
    <property type="entry name" value="SAM-dependent_MTases_sf"/>
</dbReference>
<keyword evidence="4 9" id="KW-0489">Methyltransferase</keyword>
<comment type="subcellular location">
    <subcellularLocation>
        <location evidence="1 9">Nucleus</location>
    </subcellularLocation>
</comment>
<dbReference type="PANTHER" id="PTHR12133">
    <property type="entry name" value="TRNA (ADENINE(58)-N(1))-METHYLTRANSFERASE"/>
    <property type="match status" value="1"/>
</dbReference>
<keyword evidence="14" id="KW-1185">Reference proteome</keyword>
<dbReference type="GO" id="GO:0005634">
    <property type="term" value="C:nucleus"/>
    <property type="evidence" value="ECO:0007669"/>
    <property type="project" value="UniProtKB-SubCell"/>
</dbReference>
<keyword evidence="7 9" id="KW-0819">tRNA processing</keyword>
<organism evidence="13 14">
    <name type="scientific">Cryptococcus wingfieldii CBS 7118</name>
    <dbReference type="NCBI Taxonomy" id="1295528"/>
    <lineage>
        <taxon>Eukaryota</taxon>
        <taxon>Fungi</taxon>
        <taxon>Dikarya</taxon>
        <taxon>Basidiomycota</taxon>
        <taxon>Agaricomycotina</taxon>
        <taxon>Tremellomycetes</taxon>
        <taxon>Tremellales</taxon>
        <taxon>Cryptococcaceae</taxon>
        <taxon>Cryptococcus</taxon>
    </lineage>
</organism>
<feature type="binding site" evidence="10">
    <location>
        <position position="157"/>
    </location>
    <ligand>
        <name>S-adenosyl-L-methionine</name>
        <dbReference type="ChEBI" id="CHEBI:59789"/>
    </ligand>
</feature>
<evidence type="ECO:0000259" key="12">
    <source>
        <dbReference type="Pfam" id="PF08704"/>
    </source>
</evidence>
<dbReference type="RefSeq" id="XP_019028857.1">
    <property type="nucleotide sequence ID" value="XM_019179099.1"/>
</dbReference>
<name>A0A1E3IER7_9TREE</name>
<evidence type="ECO:0000256" key="5">
    <source>
        <dbReference type="ARBA" id="ARBA00022679"/>
    </source>
</evidence>
<sequence length="420" mass="46798">MSVPRPMFHSRSHIEVGDVVILYMARDNLSAITVQPGEYLHNKYGRYAHDAFIGQKFGSKVHSPPPHSGYLHLLRPTPELWTLSLPHRTQILYLPDISYITMRLQVRVGGKVIEAGTGSGSMTHSLSRSVGPIGQVLSFEYHRPRFETALSEFESHDLRNVRLQHRNVCKDGFGDAQGVEAIFLDLPAPWEAIPHAINTLRTDTVTRICCFSPCIEQVTRTVTCLREFNFQEISTQEVLLRTHELVTFPDNAQYLHSISSVVGNLKEQELRKEERRIVQIKTARENNRKAKVDEAGEGTLAEGEATSKRKLEAVAEDTSPAVSESLEAPDLSGFWKEPVPLPSSVITKPSTEMKGHTSYLTFALLYPEPIRADIAAQVAKEKGQSISAGVGAEKIVESQYDEDDEMNEALKGFIAKGNVP</sequence>
<accession>A0A1E3IER7</accession>
<dbReference type="OrthoDB" id="1925287at2759"/>
<dbReference type="Gene3D" id="3.10.330.20">
    <property type="match status" value="1"/>
</dbReference>
<evidence type="ECO:0000313" key="13">
    <source>
        <dbReference type="EMBL" id="ODN87083.1"/>
    </source>
</evidence>
<evidence type="ECO:0000256" key="9">
    <source>
        <dbReference type="PIRNR" id="PIRNR017269"/>
    </source>
</evidence>
<evidence type="ECO:0000256" key="11">
    <source>
        <dbReference type="SAM" id="MobiDB-lite"/>
    </source>
</evidence>
<dbReference type="GO" id="GO:0031515">
    <property type="term" value="C:tRNA (m1A) methyltransferase complex"/>
    <property type="evidence" value="ECO:0007669"/>
    <property type="project" value="UniProtKB-UniRule"/>
</dbReference>
<dbReference type="InterPro" id="IPR014816">
    <property type="entry name" value="tRNA_MeTrfase_Gcd14"/>
</dbReference>
<evidence type="ECO:0000256" key="10">
    <source>
        <dbReference type="PIRSR" id="PIRSR017269-1"/>
    </source>
</evidence>
<evidence type="ECO:0000256" key="7">
    <source>
        <dbReference type="ARBA" id="ARBA00022694"/>
    </source>
</evidence>
<comment type="function">
    <text evidence="9">Catalytic subunit of tRNA (adenine-N(1)-)-methyltransferase, which catalyzes the formation of N(1)-methyladenine at position 58 (m1A58) in initiator methionyl-tRNA.</text>
</comment>
<evidence type="ECO:0000256" key="4">
    <source>
        <dbReference type="ARBA" id="ARBA00022603"/>
    </source>
</evidence>
<protein>
    <recommendedName>
        <fullName evidence="3 9">tRNA (adenine(58)-N(1))-methyltransferase catalytic subunit TRM61</fullName>
        <ecNumber evidence="2 9">2.1.1.220</ecNumber>
    </recommendedName>
</protein>
<dbReference type="Gene3D" id="3.40.50.150">
    <property type="entry name" value="Vaccinia Virus protein VP39"/>
    <property type="match status" value="1"/>
</dbReference>
<proteinExistence type="inferred from homology"/>
<evidence type="ECO:0000313" key="14">
    <source>
        <dbReference type="Proteomes" id="UP000094819"/>
    </source>
</evidence>
<evidence type="ECO:0000256" key="1">
    <source>
        <dbReference type="ARBA" id="ARBA00004123"/>
    </source>
</evidence>
<dbReference type="AlphaFoldDB" id="A0A1E3IER7"/>
<dbReference type="GO" id="GO:0030488">
    <property type="term" value="P:tRNA methylation"/>
    <property type="evidence" value="ECO:0007669"/>
    <property type="project" value="InterPro"/>
</dbReference>
<dbReference type="Pfam" id="PF08704">
    <property type="entry name" value="GCD14"/>
    <property type="match status" value="1"/>
</dbReference>
<keyword evidence="6 9" id="KW-0949">S-adenosyl-L-methionine</keyword>
<dbReference type="FunFam" id="3.40.50.150:FF:000247">
    <property type="entry name" value="tRNA (adenine(58)-N(1))-methyltransferase catalytic subunit TRM61"/>
    <property type="match status" value="1"/>
</dbReference>
<dbReference type="Proteomes" id="UP000094819">
    <property type="component" value="Unassembled WGS sequence"/>
</dbReference>
<dbReference type="PANTHER" id="PTHR12133:SF2">
    <property type="entry name" value="TRNA (ADENINE(58)-N(1))-METHYLTRANSFERASE CATALYTIC SUBUNIT TRMT61A"/>
    <property type="match status" value="1"/>
</dbReference>
<keyword evidence="8 9" id="KW-0539">Nucleus</keyword>
<dbReference type="SUPFAM" id="SSF53335">
    <property type="entry name" value="S-adenosyl-L-methionine-dependent methyltransferases"/>
    <property type="match status" value="1"/>
</dbReference>
<dbReference type="EC" id="2.1.1.220" evidence="2 9"/>
<comment type="catalytic activity">
    <reaction evidence="9">
        <text>adenosine(58) in tRNA + S-adenosyl-L-methionine = N(1)-methyladenosine(58) in tRNA + S-adenosyl-L-homocysteine + H(+)</text>
        <dbReference type="Rhea" id="RHEA:43152"/>
        <dbReference type="Rhea" id="RHEA-COMP:10365"/>
        <dbReference type="Rhea" id="RHEA-COMP:10366"/>
        <dbReference type="ChEBI" id="CHEBI:15378"/>
        <dbReference type="ChEBI" id="CHEBI:57856"/>
        <dbReference type="ChEBI" id="CHEBI:59789"/>
        <dbReference type="ChEBI" id="CHEBI:74411"/>
        <dbReference type="ChEBI" id="CHEBI:74491"/>
        <dbReference type="EC" id="2.1.1.220"/>
    </reaction>
</comment>